<evidence type="ECO:0000256" key="1">
    <source>
        <dbReference type="ARBA" id="ARBA00022723"/>
    </source>
</evidence>
<reference evidence="11 12" key="1">
    <citation type="submission" date="2019-04" db="EMBL/GenBank/DDBJ databases">
        <title>Friends and foes A comparative genomics study of 23 Aspergillus species from section Flavi.</title>
        <authorList>
            <consortium name="DOE Joint Genome Institute"/>
            <person name="Kjaerbolling I."/>
            <person name="Vesth T."/>
            <person name="Frisvad J.C."/>
            <person name="Nybo J.L."/>
            <person name="Theobald S."/>
            <person name="Kildgaard S."/>
            <person name="Isbrandt T."/>
            <person name="Kuo A."/>
            <person name="Sato A."/>
            <person name="Lyhne E.K."/>
            <person name="Kogle M.E."/>
            <person name="Wiebenga A."/>
            <person name="Kun R.S."/>
            <person name="Lubbers R.J."/>
            <person name="Makela M.R."/>
            <person name="Barry K."/>
            <person name="Chovatia M."/>
            <person name="Clum A."/>
            <person name="Daum C."/>
            <person name="Haridas S."/>
            <person name="He G."/>
            <person name="LaButti K."/>
            <person name="Lipzen A."/>
            <person name="Mondo S."/>
            <person name="Riley R."/>
            <person name="Salamov A."/>
            <person name="Simmons B.A."/>
            <person name="Magnuson J.K."/>
            <person name="Henrissat B."/>
            <person name="Mortensen U.H."/>
            <person name="Larsen T.O."/>
            <person name="Devries R.P."/>
            <person name="Grigoriev I.V."/>
            <person name="Machida M."/>
            <person name="Baker S.E."/>
            <person name="Andersen M.R."/>
        </authorList>
    </citation>
    <scope>NUCLEOTIDE SEQUENCE [LARGE SCALE GENOMIC DNA]</scope>
    <source>
        <strain evidence="11 12">CBS 151.66</strain>
    </source>
</reference>
<evidence type="ECO:0000259" key="9">
    <source>
        <dbReference type="PROSITE" id="PS50048"/>
    </source>
</evidence>
<evidence type="ECO:0000256" key="5">
    <source>
        <dbReference type="ARBA" id="ARBA00023163"/>
    </source>
</evidence>
<dbReference type="OrthoDB" id="10261408at2759"/>
<dbReference type="InterPro" id="IPR036864">
    <property type="entry name" value="Zn2-C6_fun-type_DNA-bd_sf"/>
</dbReference>
<keyword evidence="5" id="KW-0804">Transcription</keyword>
<sequence length="457" mass="51842">MFFRGKSGSQWGELLVNSRIITVIRSYSAQVERESHPSTDHPTFLRTDRRTSLVHAMPSCPLSCKIVSIPGKMNSTPFICRFPHCKASYQRKEHRRRHEAQHCQNQVFKCTTCGQEIGRRDTLRRHMQKVHGITEPALIKHACTGCRVQKARCEGGPPCSNCLRRGIQCSKNAEVQQIGHVSSPEAAMSHDPPTESKRSRSGKERRYIDLYFKLFHPSWPLIHQGSFRDYDETPLLIQSINVIGLWLSNEDNAQSRAIALHDVLSFAVHEQTEQWDASDSEEACSSCFWPIPTYQAILLHIIFAILYKGGGALGLDLKPCLSPPDANLLDRLVESCKRLGMLHYPNMLARYCESDLPAFVWVSIEEVKRFNIALYRVCKVCSEQGSGTTDGNIIRGSSRRLRAQDLQFPLPRNTPLWNAVDKAGWESAATEDVFRHRLDDTLEGEWISNSAHVLEMC</sequence>
<keyword evidence="3" id="KW-0805">Transcription regulation</keyword>
<gene>
    <name evidence="11" type="ORF">BDV29DRAFT_185023</name>
</gene>
<dbReference type="GO" id="GO:0008270">
    <property type="term" value="F:zinc ion binding"/>
    <property type="evidence" value="ECO:0007669"/>
    <property type="project" value="UniProtKB-KW"/>
</dbReference>
<dbReference type="SMART" id="SM00355">
    <property type="entry name" value="ZnF_C2H2"/>
    <property type="match status" value="2"/>
</dbReference>
<dbReference type="Pfam" id="PF04082">
    <property type="entry name" value="Fungal_trans"/>
    <property type="match status" value="1"/>
</dbReference>
<dbReference type="InterPro" id="IPR007219">
    <property type="entry name" value="XnlR_reg_dom"/>
</dbReference>
<dbReference type="CDD" id="cd00067">
    <property type="entry name" value="GAL4"/>
    <property type="match status" value="1"/>
</dbReference>
<dbReference type="SUPFAM" id="SSF57667">
    <property type="entry name" value="beta-beta-alpha zinc fingers"/>
    <property type="match status" value="1"/>
</dbReference>
<evidence type="ECO:0000256" key="8">
    <source>
        <dbReference type="SAM" id="MobiDB-lite"/>
    </source>
</evidence>
<dbReference type="InterPro" id="IPR013087">
    <property type="entry name" value="Znf_C2H2_type"/>
</dbReference>
<evidence type="ECO:0000313" key="11">
    <source>
        <dbReference type="EMBL" id="KAB8068155.1"/>
    </source>
</evidence>
<dbReference type="PANTHER" id="PTHR47660">
    <property type="entry name" value="TRANSCRIPTION FACTOR WITH C2H2 AND ZN(2)-CYS(6) DNA BINDING DOMAIN (EUROFUNG)-RELATED-RELATED"/>
    <property type="match status" value="1"/>
</dbReference>
<evidence type="ECO:0000313" key="12">
    <source>
        <dbReference type="Proteomes" id="UP000326565"/>
    </source>
</evidence>
<dbReference type="AlphaFoldDB" id="A0A5N5WK35"/>
<evidence type="ECO:0000256" key="4">
    <source>
        <dbReference type="ARBA" id="ARBA00023125"/>
    </source>
</evidence>
<dbReference type="PROSITE" id="PS50157">
    <property type="entry name" value="ZINC_FINGER_C2H2_2"/>
    <property type="match status" value="1"/>
</dbReference>
<keyword evidence="7" id="KW-0863">Zinc-finger</keyword>
<dbReference type="Pfam" id="PF00172">
    <property type="entry name" value="Zn_clus"/>
    <property type="match status" value="1"/>
</dbReference>
<dbReference type="GO" id="GO:0006351">
    <property type="term" value="P:DNA-templated transcription"/>
    <property type="evidence" value="ECO:0007669"/>
    <property type="project" value="InterPro"/>
</dbReference>
<evidence type="ECO:0000256" key="3">
    <source>
        <dbReference type="ARBA" id="ARBA00023015"/>
    </source>
</evidence>
<dbReference type="PROSITE" id="PS00463">
    <property type="entry name" value="ZN2_CY6_FUNGAL_1"/>
    <property type="match status" value="1"/>
</dbReference>
<feature type="domain" description="Zn(2)-C6 fungal-type" evidence="9">
    <location>
        <begin position="142"/>
        <end position="171"/>
    </location>
</feature>
<protein>
    <recommendedName>
        <fullName evidence="13">C2H2 type zinc finger domain protein</fullName>
    </recommendedName>
</protein>
<dbReference type="EMBL" id="ML732413">
    <property type="protein sequence ID" value="KAB8068155.1"/>
    <property type="molecule type" value="Genomic_DNA"/>
</dbReference>
<dbReference type="Proteomes" id="UP000326565">
    <property type="component" value="Unassembled WGS sequence"/>
</dbReference>
<keyword evidence="2" id="KW-0862">Zinc</keyword>
<feature type="domain" description="C2H2-type" evidence="10">
    <location>
        <begin position="108"/>
        <end position="136"/>
    </location>
</feature>
<dbReference type="GO" id="GO:0000981">
    <property type="term" value="F:DNA-binding transcription factor activity, RNA polymerase II-specific"/>
    <property type="evidence" value="ECO:0007669"/>
    <property type="project" value="InterPro"/>
</dbReference>
<feature type="region of interest" description="Disordered" evidence="8">
    <location>
        <begin position="182"/>
        <end position="202"/>
    </location>
</feature>
<evidence type="ECO:0000256" key="2">
    <source>
        <dbReference type="ARBA" id="ARBA00022833"/>
    </source>
</evidence>
<proteinExistence type="predicted"/>
<dbReference type="PANTHER" id="PTHR47660:SF2">
    <property type="entry name" value="TRANSCRIPTION FACTOR WITH C2H2 AND ZN(2)-CYS(6) DNA BINDING DOMAIN (EUROFUNG)"/>
    <property type="match status" value="1"/>
</dbReference>
<dbReference type="Gene3D" id="3.30.160.60">
    <property type="entry name" value="Classic Zinc Finger"/>
    <property type="match status" value="1"/>
</dbReference>
<dbReference type="InterPro" id="IPR001138">
    <property type="entry name" value="Zn2Cys6_DnaBD"/>
</dbReference>
<accession>A0A5N5WK35</accession>
<dbReference type="GO" id="GO:0009893">
    <property type="term" value="P:positive regulation of metabolic process"/>
    <property type="evidence" value="ECO:0007669"/>
    <property type="project" value="UniProtKB-ARBA"/>
</dbReference>
<evidence type="ECO:0000256" key="7">
    <source>
        <dbReference type="PROSITE-ProRule" id="PRU00042"/>
    </source>
</evidence>
<keyword evidence="1" id="KW-0479">Metal-binding</keyword>
<feature type="compositionally biased region" description="Basic and acidic residues" evidence="8">
    <location>
        <begin position="192"/>
        <end position="202"/>
    </location>
</feature>
<dbReference type="GO" id="GO:0003677">
    <property type="term" value="F:DNA binding"/>
    <property type="evidence" value="ECO:0007669"/>
    <property type="project" value="UniProtKB-KW"/>
</dbReference>
<dbReference type="SUPFAM" id="SSF57701">
    <property type="entry name" value="Zn2/Cys6 DNA-binding domain"/>
    <property type="match status" value="1"/>
</dbReference>
<keyword evidence="6" id="KW-0539">Nucleus</keyword>
<dbReference type="Gene3D" id="4.10.240.10">
    <property type="entry name" value="Zn(2)-C6 fungal-type DNA-binding domain"/>
    <property type="match status" value="1"/>
</dbReference>
<dbReference type="PROSITE" id="PS50048">
    <property type="entry name" value="ZN2_CY6_FUNGAL_2"/>
    <property type="match status" value="1"/>
</dbReference>
<evidence type="ECO:0000256" key="6">
    <source>
        <dbReference type="ARBA" id="ARBA00023242"/>
    </source>
</evidence>
<dbReference type="PROSITE" id="PS00028">
    <property type="entry name" value="ZINC_FINGER_C2H2_1"/>
    <property type="match status" value="1"/>
</dbReference>
<evidence type="ECO:0000259" key="10">
    <source>
        <dbReference type="PROSITE" id="PS50157"/>
    </source>
</evidence>
<evidence type="ECO:0008006" key="13">
    <source>
        <dbReference type="Google" id="ProtNLM"/>
    </source>
</evidence>
<organism evidence="11 12">
    <name type="scientific">Aspergillus leporis</name>
    <dbReference type="NCBI Taxonomy" id="41062"/>
    <lineage>
        <taxon>Eukaryota</taxon>
        <taxon>Fungi</taxon>
        <taxon>Dikarya</taxon>
        <taxon>Ascomycota</taxon>
        <taxon>Pezizomycotina</taxon>
        <taxon>Eurotiomycetes</taxon>
        <taxon>Eurotiomycetidae</taxon>
        <taxon>Eurotiales</taxon>
        <taxon>Aspergillaceae</taxon>
        <taxon>Aspergillus</taxon>
        <taxon>Aspergillus subgen. Circumdati</taxon>
    </lineage>
</organism>
<keyword evidence="4" id="KW-0238">DNA-binding</keyword>
<name>A0A5N5WK35_9EURO</name>
<dbReference type="InterPro" id="IPR036236">
    <property type="entry name" value="Znf_C2H2_sf"/>
</dbReference>
<keyword evidence="12" id="KW-1185">Reference proteome</keyword>
<dbReference type="SMART" id="SM00066">
    <property type="entry name" value="GAL4"/>
    <property type="match status" value="1"/>
</dbReference>